<evidence type="ECO:0000313" key="2">
    <source>
        <dbReference type="EMBL" id="PSM40398.1"/>
    </source>
</evidence>
<dbReference type="RefSeq" id="WP_107019477.1">
    <property type="nucleotide sequence ID" value="NZ_KZ679048.1"/>
</dbReference>
<dbReference type="OrthoDB" id="5340187at2"/>
<dbReference type="AlphaFoldDB" id="A0A2P8Q2C5"/>
<keyword evidence="3" id="KW-1185">Reference proteome</keyword>
<evidence type="ECO:0000313" key="3">
    <source>
        <dbReference type="Proteomes" id="UP000240429"/>
    </source>
</evidence>
<proteinExistence type="predicted"/>
<dbReference type="Proteomes" id="UP000240429">
    <property type="component" value="Unassembled WGS sequence"/>
</dbReference>
<feature type="region of interest" description="Disordered" evidence="1">
    <location>
        <begin position="28"/>
        <end position="49"/>
    </location>
</feature>
<dbReference type="EMBL" id="PYBJ01000019">
    <property type="protein sequence ID" value="PSM40398.1"/>
    <property type="molecule type" value="Genomic_DNA"/>
</dbReference>
<evidence type="ECO:0000256" key="1">
    <source>
        <dbReference type="SAM" id="MobiDB-lite"/>
    </source>
</evidence>
<protein>
    <submittedName>
        <fullName evidence="2">Uncharacterized protein</fullName>
    </submittedName>
</protein>
<accession>A0A2P8Q2C5</accession>
<name>A0A2P8Q2C5_9ACTN</name>
<organism evidence="2 3">
    <name type="scientific">Streptomyces dioscori</name>
    <dbReference type="NCBI Taxonomy" id="2109333"/>
    <lineage>
        <taxon>Bacteria</taxon>
        <taxon>Bacillati</taxon>
        <taxon>Actinomycetota</taxon>
        <taxon>Actinomycetes</taxon>
        <taxon>Kitasatosporales</taxon>
        <taxon>Streptomycetaceae</taxon>
        <taxon>Streptomyces</taxon>
        <taxon>Streptomyces aurantiacus group</taxon>
    </lineage>
</organism>
<reference evidence="2 3" key="1">
    <citation type="submission" date="2018-03" db="EMBL/GenBank/DDBJ databases">
        <title>Streptomyces dioscori sp. nov., a novel endophytic actinobacterium isolated from bulbil of Dioscorea bulbifera L.</title>
        <authorList>
            <person name="Zhikuan W."/>
        </authorList>
    </citation>
    <scope>NUCLEOTIDE SEQUENCE [LARGE SCALE GENOMIC DNA]</scope>
    <source>
        <strain evidence="2 3">A217</strain>
    </source>
</reference>
<comment type="caution">
    <text evidence="2">The sequence shown here is derived from an EMBL/GenBank/DDBJ whole genome shotgun (WGS) entry which is preliminary data.</text>
</comment>
<sequence>MIIDNRRITGLTGDAIAELVTETGPLWHERHRPGHRQPAAPPADRRSALNTTGVNTATTEVLDVSPFVVHGLIIREDACRGSDRGTRALMAPVGPALDVIGAEGSENVMGSSRVERPRDL</sequence>
<gene>
    <name evidence="2" type="ORF">C6Y14_27320</name>
</gene>